<reference evidence="1" key="1">
    <citation type="submission" date="2020-05" db="EMBL/GenBank/DDBJ databases">
        <authorList>
            <person name="Chiriac C."/>
            <person name="Salcher M."/>
            <person name="Ghai R."/>
            <person name="Kavagutti S V."/>
        </authorList>
    </citation>
    <scope>NUCLEOTIDE SEQUENCE</scope>
</reference>
<sequence length="147" mass="17105">MSVLRYRRSRRSFAWRWNELMHGLFAHKVLTIVPISLCSESCKAVPTAPCVQKARNVLSMLDSMVMPLADYRWARAAQRWWKQLVHVSETFLSTSRDISWEWVTLLRSLRLSNSGSISSTVFCKLALVVMEPHSHRKENCIQRMHSS</sequence>
<accession>A0A6J6H451</accession>
<name>A0A6J6H451_9ZZZZ</name>
<evidence type="ECO:0000313" key="1">
    <source>
        <dbReference type="EMBL" id="CAB4608467.1"/>
    </source>
</evidence>
<gene>
    <name evidence="1" type="ORF">UFOPK1808_01212</name>
</gene>
<dbReference type="AlphaFoldDB" id="A0A6J6H451"/>
<dbReference type="EMBL" id="CAEZUL010000168">
    <property type="protein sequence ID" value="CAB4608467.1"/>
    <property type="molecule type" value="Genomic_DNA"/>
</dbReference>
<protein>
    <submittedName>
        <fullName evidence="1">Unannotated protein</fullName>
    </submittedName>
</protein>
<organism evidence="1">
    <name type="scientific">freshwater metagenome</name>
    <dbReference type="NCBI Taxonomy" id="449393"/>
    <lineage>
        <taxon>unclassified sequences</taxon>
        <taxon>metagenomes</taxon>
        <taxon>ecological metagenomes</taxon>
    </lineage>
</organism>
<proteinExistence type="predicted"/>